<accession>A0A1E3XDJ3</accession>
<dbReference type="EMBL" id="MAYW01000021">
    <property type="protein sequence ID" value="ODS33711.1"/>
    <property type="molecule type" value="Genomic_DNA"/>
</dbReference>
<sequence>MKVKEIEKKYRDEWVLAEVLKEDELGEPTELKVIAHSKNRDDTYAAMRKAKGKYTYHFYTGKIPLKGYAVAFYVKI</sequence>
<dbReference type="Proteomes" id="UP000094056">
    <property type="component" value="Unassembled WGS sequence"/>
</dbReference>
<gene>
    <name evidence="1" type="ORF">SCARUB_01147</name>
</gene>
<dbReference type="AlphaFoldDB" id="A0A1E3XDJ3"/>
<evidence type="ECO:0000313" key="1">
    <source>
        <dbReference type="EMBL" id="ODS33711.1"/>
    </source>
</evidence>
<proteinExistence type="predicted"/>
<evidence type="ECO:0000313" key="2">
    <source>
        <dbReference type="Proteomes" id="UP000094056"/>
    </source>
</evidence>
<name>A0A1E3XDJ3_9BACT</name>
<comment type="caution">
    <text evidence="1">The sequence shown here is derived from an EMBL/GenBank/DDBJ whole genome shotgun (WGS) entry which is preliminary data.</text>
</comment>
<protein>
    <submittedName>
        <fullName evidence="1">Uncharacterized protein</fullName>
    </submittedName>
</protein>
<organism evidence="1 2">
    <name type="scientific">Candidatus Scalindua rubra</name>
    <dbReference type="NCBI Taxonomy" id="1872076"/>
    <lineage>
        <taxon>Bacteria</taxon>
        <taxon>Pseudomonadati</taxon>
        <taxon>Planctomycetota</taxon>
        <taxon>Candidatus Brocadiia</taxon>
        <taxon>Candidatus Brocadiales</taxon>
        <taxon>Candidatus Scalinduaceae</taxon>
        <taxon>Candidatus Scalindua</taxon>
    </lineage>
</organism>
<reference evidence="1 2" key="1">
    <citation type="submission" date="2016-07" db="EMBL/GenBank/DDBJ databases">
        <title>Draft genome of Scalindua rubra, obtained from a brine-seawater interface in the Red Sea, sheds light on salt adaptation in anammox bacteria.</title>
        <authorList>
            <person name="Speth D.R."/>
            <person name="Lagkouvardos I."/>
            <person name="Wang Y."/>
            <person name="Qian P.-Y."/>
            <person name="Dutilh B.E."/>
            <person name="Jetten M.S."/>
        </authorList>
    </citation>
    <scope>NUCLEOTIDE SEQUENCE [LARGE SCALE GENOMIC DNA]</scope>
    <source>
        <strain evidence="1">BSI-1</strain>
    </source>
</reference>